<accession>A0A383CLU0</accession>
<evidence type="ECO:0000313" key="1">
    <source>
        <dbReference type="EMBL" id="SVE33019.1"/>
    </source>
</evidence>
<reference evidence="1" key="1">
    <citation type="submission" date="2018-05" db="EMBL/GenBank/DDBJ databases">
        <authorList>
            <person name="Lanie J.A."/>
            <person name="Ng W.-L."/>
            <person name="Kazmierczak K.M."/>
            <person name="Andrzejewski T.M."/>
            <person name="Davidsen T.M."/>
            <person name="Wayne K.J."/>
            <person name="Tettelin H."/>
            <person name="Glass J.I."/>
            <person name="Rusch D."/>
            <person name="Podicherti R."/>
            <person name="Tsui H.-C.T."/>
            <person name="Winkler M.E."/>
        </authorList>
    </citation>
    <scope>NUCLEOTIDE SEQUENCE</scope>
</reference>
<proteinExistence type="predicted"/>
<name>A0A383CLU0_9ZZZZ</name>
<dbReference type="AlphaFoldDB" id="A0A383CLU0"/>
<sequence>KCSGTGAYESCVLYRLKPFYGLYRFTQRACCIPLYKIFLPEDLNP</sequence>
<gene>
    <name evidence="1" type="ORF">METZ01_LOCUS485873</name>
</gene>
<feature type="non-terminal residue" evidence="1">
    <location>
        <position position="1"/>
    </location>
</feature>
<protein>
    <submittedName>
        <fullName evidence="1">Uncharacterized protein</fullName>
    </submittedName>
</protein>
<dbReference type="EMBL" id="UINC01209832">
    <property type="protein sequence ID" value="SVE33019.1"/>
    <property type="molecule type" value="Genomic_DNA"/>
</dbReference>
<organism evidence="1">
    <name type="scientific">marine metagenome</name>
    <dbReference type="NCBI Taxonomy" id="408172"/>
    <lineage>
        <taxon>unclassified sequences</taxon>
        <taxon>metagenomes</taxon>
        <taxon>ecological metagenomes</taxon>
    </lineage>
</organism>